<sequence>MATSRACASPGYSADATLPVAHVDAPAQDDGRSFRGFFAPGLDAHGDAVTLRQGAPIGARNYTCGCGWTGRHACPASPTRGSDKKTPYASDDGSACFRYCCLPKPPPSPPGARVLRARFPRLDKDVLVGEVSAASSAAAGLASSPTLLREALLRTVTSPAAKNLLPVPELLQKPFEYWAADHIQRLVEECMPGGTQDLGVLLDLRVACADLGTCTSGGDAEGGGEGAEGAEEERVGFRGVDGAYTDNSGLAMTLATAMADCEAGRSRLDCSERTIDVLLVDDSRPN</sequence>
<dbReference type="AlphaFoldDB" id="A0A7S3S147"/>
<protein>
    <submittedName>
        <fullName evidence="1">Uncharacterized protein</fullName>
    </submittedName>
</protein>
<name>A0A7S3S147_EMIHU</name>
<gene>
    <name evidence="1" type="ORF">EHUX00137_LOCUS12008</name>
</gene>
<proteinExistence type="predicted"/>
<reference evidence="1" key="1">
    <citation type="submission" date="2021-01" db="EMBL/GenBank/DDBJ databases">
        <authorList>
            <person name="Corre E."/>
            <person name="Pelletier E."/>
            <person name="Niang G."/>
            <person name="Scheremetjew M."/>
            <person name="Finn R."/>
            <person name="Kale V."/>
            <person name="Holt S."/>
            <person name="Cochrane G."/>
            <person name="Meng A."/>
            <person name="Brown T."/>
            <person name="Cohen L."/>
        </authorList>
    </citation>
    <scope>NUCLEOTIDE SEQUENCE</scope>
    <source>
        <strain evidence="1">379</strain>
    </source>
</reference>
<organism evidence="1">
    <name type="scientific">Emiliania huxleyi</name>
    <name type="common">Coccolithophore</name>
    <name type="synonym">Pontosphaera huxleyi</name>
    <dbReference type="NCBI Taxonomy" id="2903"/>
    <lineage>
        <taxon>Eukaryota</taxon>
        <taxon>Haptista</taxon>
        <taxon>Haptophyta</taxon>
        <taxon>Prymnesiophyceae</taxon>
        <taxon>Isochrysidales</taxon>
        <taxon>Noelaerhabdaceae</taxon>
        <taxon>Emiliania</taxon>
    </lineage>
</organism>
<evidence type="ECO:0000313" key="1">
    <source>
        <dbReference type="EMBL" id="CAE0541027.1"/>
    </source>
</evidence>
<dbReference type="EMBL" id="HBIR01016088">
    <property type="protein sequence ID" value="CAE0541027.1"/>
    <property type="molecule type" value="Transcribed_RNA"/>
</dbReference>
<accession>A0A7S3S147</accession>